<evidence type="ECO:0000256" key="2">
    <source>
        <dbReference type="ARBA" id="ARBA00004308"/>
    </source>
</evidence>
<evidence type="ECO:0000256" key="1">
    <source>
        <dbReference type="ARBA" id="ARBA00004167"/>
    </source>
</evidence>
<evidence type="ECO:0000256" key="5">
    <source>
        <dbReference type="ARBA" id="ARBA00022692"/>
    </source>
</evidence>
<dbReference type="EC" id="2.4.-.-" evidence="9"/>
<keyword evidence="8" id="KW-0325">Glycoprotein</keyword>
<dbReference type="Pfam" id="PF00777">
    <property type="entry name" value="Glyco_transf_29"/>
    <property type="match status" value="1"/>
</dbReference>
<dbReference type="RefSeq" id="WP_367951361.1">
    <property type="nucleotide sequence ID" value="NZ_JBAKFG010000002.1"/>
</dbReference>
<organism evidence="9 10">
    <name type="scientific">Spiribacter roseus</name>
    <dbReference type="NCBI Taxonomy" id="1855875"/>
    <lineage>
        <taxon>Bacteria</taxon>
        <taxon>Pseudomonadati</taxon>
        <taxon>Pseudomonadota</taxon>
        <taxon>Gammaproteobacteria</taxon>
        <taxon>Chromatiales</taxon>
        <taxon>Ectothiorhodospiraceae</taxon>
        <taxon>Spiribacter</taxon>
    </lineage>
</organism>
<comment type="caution">
    <text evidence="9">The sequence shown here is derived from an EMBL/GenBank/DDBJ whole genome shotgun (WGS) entry which is preliminary data.</text>
</comment>
<keyword evidence="10" id="KW-1185">Reference proteome</keyword>
<evidence type="ECO:0000313" key="9">
    <source>
        <dbReference type="EMBL" id="MEX0372786.1"/>
    </source>
</evidence>
<keyword evidence="6" id="KW-1133">Transmembrane helix</keyword>
<comment type="subcellular location">
    <subcellularLocation>
        <location evidence="2">Endomembrane system</location>
    </subcellularLocation>
    <subcellularLocation>
        <location evidence="1">Membrane</location>
        <topology evidence="1">Single-pass membrane protein</topology>
    </subcellularLocation>
</comment>
<dbReference type="GO" id="GO:0016757">
    <property type="term" value="F:glycosyltransferase activity"/>
    <property type="evidence" value="ECO:0007669"/>
    <property type="project" value="UniProtKB-KW"/>
</dbReference>
<accession>A0ABV3RX68</accession>
<dbReference type="Proteomes" id="UP001556636">
    <property type="component" value="Unassembled WGS sequence"/>
</dbReference>
<dbReference type="InterPro" id="IPR001675">
    <property type="entry name" value="Glyco_trans_29"/>
</dbReference>
<proteinExistence type="predicted"/>
<sequence length="265" mass="30247">MMFEVNLDKELKRLKKKVVGSFVAPVRYKLHDIFVANSADDIFLEFVNKKVVVIGPGEAPTKELEAAVRAADICILVNKGYRSGHFFGFAKKAKEVILFHCLNEDEERGGGVLDELILAEINVEKIIYPLSEKKLHHHYLKASRKLNKDFEILSIKKGWYEKIVHRLDGYRPNTGFAALALLIQSGCEDLYIHGFTFFRTPYQSHYRDNLTNASHAISAIESAGNHNPDKDLLLFKELIKDRQKIRLANVTKSIVDAPFDPIFYQ</sequence>
<evidence type="ECO:0000313" key="10">
    <source>
        <dbReference type="Proteomes" id="UP001556636"/>
    </source>
</evidence>
<evidence type="ECO:0000256" key="4">
    <source>
        <dbReference type="ARBA" id="ARBA00022679"/>
    </source>
</evidence>
<keyword evidence="7" id="KW-0472">Membrane</keyword>
<gene>
    <name evidence="9" type="ORF">V6X51_04980</name>
</gene>
<dbReference type="InterPro" id="IPR038578">
    <property type="entry name" value="GT29-like_sf"/>
</dbReference>
<keyword evidence="3 9" id="KW-0328">Glycosyltransferase</keyword>
<dbReference type="EMBL" id="JBAKFG010000002">
    <property type="protein sequence ID" value="MEX0372786.1"/>
    <property type="molecule type" value="Genomic_DNA"/>
</dbReference>
<name>A0ABV3RX68_9GAMM</name>
<reference evidence="9 10" key="1">
    <citation type="submission" date="2024-02" db="EMBL/GenBank/DDBJ databases">
        <title>New especies of Spiribacter isolated from saline water.</title>
        <authorList>
            <person name="Leon M.J."/>
            <person name="De La Haba R."/>
            <person name="Sanchez-Porro C."/>
            <person name="Ventosa A."/>
        </authorList>
    </citation>
    <scope>NUCLEOTIDE SEQUENCE [LARGE SCALE GENOMIC DNA]</scope>
    <source>
        <strain evidence="10">ag22IC6-196</strain>
    </source>
</reference>
<protein>
    <submittedName>
        <fullName evidence="9">Glycosyltransferase family 29 protein</fullName>
        <ecNumber evidence="9">2.4.-.-</ecNumber>
    </submittedName>
</protein>
<keyword evidence="4 9" id="KW-0808">Transferase</keyword>
<evidence type="ECO:0000256" key="6">
    <source>
        <dbReference type="ARBA" id="ARBA00022989"/>
    </source>
</evidence>
<dbReference type="Gene3D" id="3.90.1480.20">
    <property type="entry name" value="Glycosyl transferase family 29"/>
    <property type="match status" value="1"/>
</dbReference>
<evidence type="ECO:0000256" key="8">
    <source>
        <dbReference type="ARBA" id="ARBA00023180"/>
    </source>
</evidence>
<evidence type="ECO:0000256" key="7">
    <source>
        <dbReference type="ARBA" id="ARBA00023136"/>
    </source>
</evidence>
<evidence type="ECO:0000256" key="3">
    <source>
        <dbReference type="ARBA" id="ARBA00022676"/>
    </source>
</evidence>
<keyword evidence="5" id="KW-0812">Transmembrane</keyword>